<dbReference type="Proteomes" id="UP001056766">
    <property type="component" value="Unassembled WGS sequence"/>
</dbReference>
<protein>
    <submittedName>
        <fullName evidence="2">Uncharacterized protein</fullName>
    </submittedName>
</protein>
<dbReference type="RefSeq" id="WP_250869276.1">
    <property type="nucleotide sequence ID" value="NZ_JAGSOI010000089.1"/>
</dbReference>
<dbReference type="EMBL" id="JAGSOI010000089">
    <property type="protein sequence ID" value="MCM1987901.1"/>
    <property type="molecule type" value="Genomic_DNA"/>
</dbReference>
<reference evidence="2" key="2">
    <citation type="submission" date="2021-04" db="EMBL/GenBank/DDBJ databases">
        <authorList>
            <person name="Dong X."/>
        </authorList>
    </citation>
    <scope>NUCLEOTIDE SEQUENCE</scope>
    <source>
        <strain evidence="2">LLY</strain>
    </source>
</reference>
<sequence>MIPKLYLYSFGVWVLFIIPAILNAISIGLYAPYTGELLTHQISSVIFCMVIFAVTYVFLKYSNVSGTSMQFIYVGLMWLRLTVSFEFLFGHFVMGYSWQRLLYDYNIFEGRVWLLVLVVTATSPWLANRILGVPTDRGITMKSARSML</sequence>
<keyword evidence="1" id="KW-0472">Membrane</keyword>
<feature type="transmembrane region" description="Helical" evidence="1">
    <location>
        <begin position="112"/>
        <end position="131"/>
    </location>
</feature>
<proteinExistence type="predicted"/>
<feature type="transmembrane region" description="Helical" evidence="1">
    <location>
        <begin position="37"/>
        <end position="59"/>
    </location>
</feature>
<keyword evidence="1" id="KW-0812">Transmembrane</keyword>
<reference evidence="2" key="1">
    <citation type="journal article" date="2021" name="mSystems">
        <title>Bacteria and Archaea Synergistically Convert Glycine Betaine to Biogenic Methane in the Formosa Cold Seep of the South China Sea.</title>
        <authorList>
            <person name="Li L."/>
            <person name="Zhang W."/>
            <person name="Zhang S."/>
            <person name="Song L."/>
            <person name="Sun Q."/>
            <person name="Zhang H."/>
            <person name="Xiang H."/>
            <person name="Dong X."/>
        </authorList>
    </citation>
    <scope>NUCLEOTIDE SEQUENCE</scope>
    <source>
        <strain evidence="2">LLY</strain>
    </source>
</reference>
<keyword evidence="3" id="KW-1185">Reference proteome</keyword>
<evidence type="ECO:0000256" key="1">
    <source>
        <dbReference type="SAM" id="Phobius"/>
    </source>
</evidence>
<feature type="transmembrane region" description="Helical" evidence="1">
    <location>
        <begin position="71"/>
        <end position="92"/>
    </location>
</feature>
<keyword evidence="1" id="KW-1133">Transmembrane helix</keyword>
<evidence type="ECO:0000313" key="2">
    <source>
        <dbReference type="EMBL" id="MCM1987901.1"/>
    </source>
</evidence>
<name>A0A9E4ZHU7_9EURY</name>
<dbReference type="AlphaFoldDB" id="A0A9E4ZHU7"/>
<comment type="caution">
    <text evidence="2">The sequence shown here is derived from an EMBL/GenBank/DDBJ whole genome shotgun (WGS) entry which is preliminary data.</text>
</comment>
<gene>
    <name evidence="2" type="ORF">KDK67_13110</name>
</gene>
<accession>A0A9E4ZHU7</accession>
<feature type="transmembrane region" description="Helical" evidence="1">
    <location>
        <begin position="7"/>
        <end position="31"/>
    </location>
</feature>
<organism evidence="2 3">
    <name type="scientific">Methanococcoides seepicolus</name>
    <dbReference type="NCBI Taxonomy" id="2828780"/>
    <lineage>
        <taxon>Archaea</taxon>
        <taxon>Methanobacteriati</taxon>
        <taxon>Methanobacteriota</taxon>
        <taxon>Stenosarchaea group</taxon>
        <taxon>Methanomicrobia</taxon>
        <taxon>Methanosarcinales</taxon>
        <taxon>Methanosarcinaceae</taxon>
        <taxon>Methanococcoides</taxon>
    </lineage>
</organism>
<evidence type="ECO:0000313" key="3">
    <source>
        <dbReference type="Proteomes" id="UP001056766"/>
    </source>
</evidence>